<evidence type="ECO:0000313" key="5">
    <source>
        <dbReference type="Proteomes" id="UP001428817"/>
    </source>
</evidence>
<feature type="domain" description="LysM" evidence="3">
    <location>
        <begin position="135"/>
        <end position="180"/>
    </location>
</feature>
<dbReference type="Gene3D" id="3.10.350.10">
    <property type="entry name" value="LysM domain"/>
    <property type="match status" value="2"/>
</dbReference>
<dbReference type="PANTHER" id="PTHR33734:SF22">
    <property type="entry name" value="MEMBRANE-BOUND LYTIC MUREIN TRANSGLYCOSYLASE D"/>
    <property type="match status" value="1"/>
</dbReference>
<evidence type="ECO:0000256" key="1">
    <source>
        <dbReference type="SAM" id="MobiDB-lite"/>
    </source>
</evidence>
<feature type="region of interest" description="Disordered" evidence="1">
    <location>
        <begin position="55"/>
        <end position="77"/>
    </location>
</feature>
<comment type="caution">
    <text evidence="4">The sequence shown here is derived from an EMBL/GenBank/DDBJ whole genome shotgun (WGS) entry which is preliminary data.</text>
</comment>
<proteinExistence type="predicted"/>
<dbReference type="PANTHER" id="PTHR33734">
    <property type="entry name" value="LYSM DOMAIN-CONTAINING GPI-ANCHORED PROTEIN 2"/>
    <property type="match status" value="1"/>
</dbReference>
<accession>A0ABP9RDR8</accession>
<organism evidence="4 5">
    <name type="scientific">Pseudonocardia eucalypti</name>
    <dbReference type="NCBI Taxonomy" id="648755"/>
    <lineage>
        <taxon>Bacteria</taxon>
        <taxon>Bacillati</taxon>
        <taxon>Actinomycetota</taxon>
        <taxon>Actinomycetes</taxon>
        <taxon>Pseudonocardiales</taxon>
        <taxon>Pseudonocardiaceae</taxon>
        <taxon>Pseudonocardia</taxon>
    </lineage>
</organism>
<dbReference type="Pfam" id="PF01476">
    <property type="entry name" value="LysM"/>
    <property type="match status" value="2"/>
</dbReference>
<keyword evidence="2" id="KW-0472">Membrane</keyword>
<keyword evidence="5" id="KW-1185">Reference proteome</keyword>
<dbReference type="Proteomes" id="UP001428817">
    <property type="component" value="Unassembled WGS sequence"/>
</dbReference>
<reference evidence="5" key="1">
    <citation type="journal article" date="2019" name="Int. J. Syst. Evol. Microbiol.">
        <title>The Global Catalogue of Microorganisms (GCM) 10K type strain sequencing project: providing services to taxonomists for standard genome sequencing and annotation.</title>
        <authorList>
            <consortium name="The Broad Institute Genomics Platform"/>
            <consortium name="The Broad Institute Genome Sequencing Center for Infectious Disease"/>
            <person name="Wu L."/>
            <person name="Ma J."/>
        </authorList>
    </citation>
    <scope>NUCLEOTIDE SEQUENCE [LARGE SCALE GENOMIC DNA]</scope>
    <source>
        <strain evidence="5">JCM 18303</strain>
    </source>
</reference>
<dbReference type="SMART" id="SM00257">
    <property type="entry name" value="LysM"/>
    <property type="match status" value="2"/>
</dbReference>
<keyword evidence="2" id="KW-0812">Transmembrane</keyword>
<feature type="domain" description="LysM" evidence="3">
    <location>
        <begin position="85"/>
        <end position="129"/>
    </location>
</feature>
<dbReference type="PROSITE" id="PS51782">
    <property type="entry name" value="LYSM"/>
    <property type="match status" value="2"/>
</dbReference>
<protein>
    <recommendedName>
        <fullName evidence="3">LysM domain-containing protein</fullName>
    </recommendedName>
</protein>
<gene>
    <name evidence="4" type="ORF">GCM10023321_80700</name>
</gene>
<dbReference type="CDD" id="cd00118">
    <property type="entry name" value="LysM"/>
    <property type="match status" value="2"/>
</dbReference>
<name>A0ABP9RDR8_9PSEU</name>
<sequence length="182" mass="18757">MNIVLNKTFGAVLAVRRFLDRNFVRILKYGALGLLVALLVIGQVNSMTYTDTSAAAARPSTNATAPKAPAAPAPAAAAPASGGSATYQVAAGDTLAGVAMRHRVGYRQIAAANGITDPNRITPGQRLAIPPAAPGTVLIAPGDTLTAHAARARLTVAQVRALNPQVHDPDLIMAGDQLRLRP</sequence>
<dbReference type="EMBL" id="BAABJP010000064">
    <property type="protein sequence ID" value="GAA5175185.1"/>
    <property type="molecule type" value="Genomic_DNA"/>
</dbReference>
<dbReference type="InterPro" id="IPR036779">
    <property type="entry name" value="LysM_dom_sf"/>
</dbReference>
<feature type="transmembrane region" description="Helical" evidence="2">
    <location>
        <begin position="26"/>
        <end position="44"/>
    </location>
</feature>
<evidence type="ECO:0000313" key="4">
    <source>
        <dbReference type="EMBL" id="GAA5175185.1"/>
    </source>
</evidence>
<dbReference type="RefSeq" id="WP_185063275.1">
    <property type="nucleotide sequence ID" value="NZ_BAABJP010000064.1"/>
</dbReference>
<keyword evidence="2" id="KW-1133">Transmembrane helix</keyword>
<evidence type="ECO:0000259" key="3">
    <source>
        <dbReference type="PROSITE" id="PS51782"/>
    </source>
</evidence>
<dbReference type="InterPro" id="IPR018392">
    <property type="entry name" value="LysM"/>
</dbReference>
<dbReference type="SUPFAM" id="SSF54106">
    <property type="entry name" value="LysM domain"/>
    <property type="match status" value="1"/>
</dbReference>
<evidence type="ECO:0000256" key="2">
    <source>
        <dbReference type="SAM" id="Phobius"/>
    </source>
</evidence>